<reference evidence="3" key="1">
    <citation type="journal article" date="2019" name="bioRxiv">
        <title>The Genome of the Zebra Mussel, Dreissena polymorpha: A Resource for Invasive Species Research.</title>
        <authorList>
            <person name="McCartney M.A."/>
            <person name="Auch B."/>
            <person name="Kono T."/>
            <person name="Mallez S."/>
            <person name="Zhang Y."/>
            <person name="Obille A."/>
            <person name="Becker A."/>
            <person name="Abrahante J.E."/>
            <person name="Garbe J."/>
            <person name="Badalamenti J.P."/>
            <person name="Herman A."/>
            <person name="Mangelson H."/>
            <person name="Liachko I."/>
            <person name="Sullivan S."/>
            <person name="Sone E.D."/>
            <person name="Koren S."/>
            <person name="Silverstein K.A.T."/>
            <person name="Beckman K.B."/>
            <person name="Gohl D.M."/>
        </authorList>
    </citation>
    <scope>NUCLEOTIDE SEQUENCE</scope>
    <source>
        <strain evidence="3">Duluth1</strain>
        <tissue evidence="3">Whole animal</tissue>
    </source>
</reference>
<dbReference type="Gene3D" id="1.10.10.60">
    <property type="entry name" value="Homeodomain-like"/>
    <property type="match status" value="1"/>
</dbReference>
<dbReference type="Pfam" id="PF05225">
    <property type="entry name" value="HTH_psq"/>
    <property type="match status" value="1"/>
</dbReference>
<accession>A0A9D4QNY5</accession>
<dbReference type="InterPro" id="IPR007889">
    <property type="entry name" value="HTH_Psq"/>
</dbReference>
<protein>
    <recommendedName>
        <fullName evidence="2">HTH psq-type domain-containing protein</fullName>
    </recommendedName>
</protein>
<feature type="domain" description="HTH psq-type" evidence="2">
    <location>
        <begin position="34"/>
        <end position="66"/>
    </location>
</feature>
<dbReference type="SUPFAM" id="SSF46689">
    <property type="entry name" value="Homeodomain-like"/>
    <property type="match status" value="1"/>
</dbReference>
<proteinExistence type="predicted"/>
<dbReference type="EMBL" id="JAIWYP010000004">
    <property type="protein sequence ID" value="KAH3837152.1"/>
    <property type="molecule type" value="Genomic_DNA"/>
</dbReference>
<dbReference type="AlphaFoldDB" id="A0A9D4QNY5"/>
<keyword evidence="4" id="KW-1185">Reference proteome</keyword>
<gene>
    <name evidence="3" type="ORF">DPMN_110531</name>
</gene>
<organism evidence="3 4">
    <name type="scientific">Dreissena polymorpha</name>
    <name type="common">Zebra mussel</name>
    <name type="synonym">Mytilus polymorpha</name>
    <dbReference type="NCBI Taxonomy" id="45954"/>
    <lineage>
        <taxon>Eukaryota</taxon>
        <taxon>Metazoa</taxon>
        <taxon>Spiralia</taxon>
        <taxon>Lophotrochozoa</taxon>
        <taxon>Mollusca</taxon>
        <taxon>Bivalvia</taxon>
        <taxon>Autobranchia</taxon>
        <taxon>Heteroconchia</taxon>
        <taxon>Euheterodonta</taxon>
        <taxon>Imparidentia</taxon>
        <taxon>Neoheterodontei</taxon>
        <taxon>Myida</taxon>
        <taxon>Dreissenoidea</taxon>
        <taxon>Dreissenidae</taxon>
        <taxon>Dreissena</taxon>
    </lineage>
</organism>
<sequence length="136" mass="15487">MGPKKPGSPAQSVGKRLKRKYSRKSPDNTYRVKRALRMIESDRVSIRKAAEQFGVSYGYLYRRLSGEANVDSRNGPRPIFSDEDGAAMARWLKEMSARGMGLKPGEFLDFVQKVVKEVNKSTPFKDDRSGYDWYNA</sequence>
<dbReference type="Proteomes" id="UP000828390">
    <property type="component" value="Unassembled WGS sequence"/>
</dbReference>
<evidence type="ECO:0000313" key="4">
    <source>
        <dbReference type="Proteomes" id="UP000828390"/>
    </source>
</evidence>
<evidence type="ECO:0000256" key="1">
    <source>
        <dbReference type="SAM" id="MobiDB-lite"/>
    </source>
</evidence>
<comment type="caution">
    <text evidence="3">The sequence shown here is derived from an EMBL/GenBank/DDBJ whole genome shotgun (WGS) entry which is preliminary data.</text>
</comment>
<dbReference type="GO" id="GO:0003677">
    <property type="term" value="F:DNA binding"/>
    <property type="evidence" value="ECO:0007669"/>
    <property type="project" value="InterPro"/>
</dbReference>
<evidence type="ECO:0000313" key="3">
    <source>
        <dbReference type="EMBL" id="KAH3837152.1"/>
    </source>
</evidence>
<reference evidence="3" key="2">
    <citation type="submission" date="2020-11" db="EMBL/GenBank/DDBJ databases">
        <authorList>
            <person name="McCartney M.A."/>
            <person name="Auch B."/>
            <person name="Kono T."/>
            <person name="Mallez S."/>
            <person name="Becker A."/>
            <person name="Gohl D.M."/>
            <person name="Silverstein K.A.T."/>
            <person name="Koren S."/>
            <person name="Bechman K.B."/>
            <person name="Herman A."/>
            <person name="Abrahante J.E."/>
            <person name="Garbe J."/>
        </authorList>
    </citation>
    <scope>NUCLEOTIDE SEQUENCE</scope>
    <source>
        <strain evidence="3">Duluth1</strain>
        <tissue evidence="3">Whole animal</tissue>
    </source>
</reference>
<name>A0A9D4QNY5_DREPO</name>
<dbReference type="InterPro" id="IPR009057">
    <property type="entry name" value="Homeodomain-like_sf"/>
</dbReference>
<feature type="region of interest" description="Disordered" evidence="1">
    <location>
        <begin position="1"/>
        <end position="28"/>
    </location>
</feature>
<evidence type="ECO:0000259" key="2">
    <source>
        <dbReference type="Pfam" id="PF05225"/>
    </source>
</evidence>